<feature type="compositionally biased region" description="Low complexity" evidence="1">
    <location>
        <begin position="648"/>
        <end position="660"/>
    </location>
</feature>
<feature type="region of interest" description="Disordered" evidence="1">
    <location>
        <begin position="114"/>
        <end position="133"/>
    </location>
</feature>
<feature type="region of interest" description="Disordered" evidence="1">
    <location>
        <begin position="182"/>
        <end position="233"/>
    </location>
</feature>
<evidence type="ECO:0000256" key="1">
    <source>
        <dbReference type="SAM" id="MobiDB-lite"/>
    </source>
</evidence>
<sequence length="788" mass="84666">MVLKMPDNGLLLESSAKVMAGLPTQAFGISLSDRDIEDMIACVQNGQDIQLSLGSNPTLCFNDQEVQIPNSPDSFDYDIFYTDAAAPTLVNKLPNPTMSIFKVPKYKSKVPKAPRVSKVEKTGSADKAAARALAKPNLSTPKLAAGSDKDVGVDDAIASLKNSYAKAEADRRENSAMVIDAVTSKKGKGKSGTSRLLGSQVNTPRSLPASPALSGIGSPSLAPTSNPTQDQAKQQRFPIIHELAVQDLAFEDLLSKYDGAEQELTASLNKVADFIDSSQKWSLKKMYWKELDVFEYEYAHDEDRQRAIDNAVRQFDKVMRLGASDPLWQKLLPKAERGKGKCLSKLQPAIAKGPSTATPKGNGPKADVSSLSGGDSDMDDSASSVAKTSKGGEPMSRSSSQTAATKKKLSASEAQAKRLLTNSKKPNVIASTSVSTKASPKVSPTKPTSKAVPAKTGKFKSKEYISESDSDSEAPLSRAKSSTAPPSKPVERLEKPRATEKPKIPEKPKAVEKSKVPERPKVAEKTKVVEKAKAAEKPNVAEKPKLMDRQKDVMALKPRPSPAPRERDKASDTIRAQPAKPAAKRPRDTDDDDSSSSGTPLSKRIKPVSKPQGGPAAASAKQRHPSEASQSGRGNASTGSAAKSKNTSPLKPSPLASSPPTNASDLEQNRLTLSRGRERERGHDRDTIVSSASSRAGSSEDGSAGSRKRSGDDSSSSMGRAAKRQRLSLEILDKANRFKQFYSSYEALHKQLAALDNPKQTELEKLMAMHNRLSEMKKEIYKEAPVEA</sequence>
<reference evidence="2" key="1">
    <citation type="journal article" date="2023" name="Mol. Phylogenet. Evol.">
        <title>Genome-scale phylogeny and comparative genomics of the fungal order Sordariales.</title>
        <authorList>
            <person name="Hensen N."/>
            <person name="Bonometti L."/>
            <person name="Westerberg I."/>
            <person name="Brannstrom I.O."/>
            <person name="Guillou S."/>
            <person name="Cros-Aarteil S."/>
            <person name="Calhoun S."/>
            <person name="Haridas S."/>
            <person name="Kuo A."/>
            <person name="Mondo S."/>
            <person name="Pangilinan J."/>
            <person name="Riley R."/>
            <person name="LaButti K."/>
            <person name="Andreopoulos B."/>
            <person name="Lipzen A."/>
            <person name="Chen C."/>
            <person name="Yan M."/>
            <person name="Daum C."/>
            <person name="Ng V."/>
            <person name="Clum A."/>
            <person name="Steindorff A."/>
            <person name="Ohm R.A."/>
            <person name="Martin F."/>
            <person name="Silar P."/>
            <person name="Natvig D.O."/>
            <person name="Lalanne C."/>
            <person name="Gautier V."/>
            <person name="Ament-Velasquez S.L."/>
            <person name="Kruys A."/>
            <person name="Hutchinson M.I."/>
            <person name="Powell A.J."/>
            <person name="Barry K."/>
            <person name="Miller A.N."/>
            <person name="Grigoriev I.V."/>
            <person name="Debuchy R."/>
            <person name="Gladieux P."/>
            <person name="Hiltunen Thoren M."/>
            <person name="Johannesson H."/>
        </authorList>
    </citation>
    <scope>NUCLEOTIDE SEQUENCE</scope>
    <source>
        <strain evidence="2">CBS 314.62</strain>
    </source>
</reference>
<feature type="compositionally biased region" description="Basic and acidic residues" evidence="1">
    <location>
        <begin position="489"/>
        <end position="554"/>
    </location>
</feature>
<feature type="region of interest" description="Disordered" evidence="1">
    <location>
        <begin position="351"/>
        <end position="727"/>
    </location>
</feature>
<dbReference type="SUPFAM" id="SSF46785">
    <property type="entry name" value="Winged helix' DNA-binding domain"/>
    <property type="match status" value="1"/>
</dbReference>
<accession>A0AAE0XKG7</accession>
<dbReference type="Proteomes" id="UP001270362">
    <property type="component" value="Unassembled WGS sequence"/>
</dbReference>
<dbReference type="EMBL" id="JAULSO010000001">
    <property type="protein sequence ID" value="KAK3695060.1"/>
    <property type="molecule type" value="Genomic_DNA"/>
</dbReference>
<feature type="compositionally biased region" description="Polar residues" evidence="1">
    <location>
        <begin position="420"/>
        <end position="438"/>
    </location>
</feature>
<dbReference type="InterPro" id="IPR042065">
    <property type="entry name" value="E3_ELL-like"/>
</dbReference>
<feature type="compositionally biased region" description="Basic and acidic residues" evidence="1">
    <location>
        <begin position="675"/>
        <end position="687"/>
    </location>
</feature>
<feature type="compositionally biased region" description="Low complexity" evidence="1">
    <location>
        <begin position="366"/>
        <end position="385"/>
    </location>
</feature>
<dbReference type="Gene3D" id="1.10.10.2670">
    <property type="entry name" value="E3 ubiquitin-protein ligase"/>
    <property type="match status" value="1"/>
</dbReference>
<comment type="caution">
    <text evidence="2">The sequence shown here is derived from an EMBL/GenBank/DDBJ whole genome shotgun (WGS) entry which is preliminary data.</text>
</comment>
<reference evidence="2" key="2">
    <citation type="submission" date="2023-06" db="EMBL/GenBank/DDBJ databases">
        <authorList>
            <consortium name="Lawrence Berkeley National Laboratory"/>
            <person name="Haridas S."/>
            <person name="Hensen N."/>
            <person name="Bonometti L."/>
            <person name="Westerberg I."/>
            <person name="Brannstrom I.O."/>
            <person name="Guillou S."/>
            <person name="Cros-Aarteil S."/>
            <person name="Calhoun S."/>
            <person name="Kuo A."/>
            <person name="Mondo S."/>
            <person name="Pangilinan J."/>
            <person name="Riley R."/>
            <person name="Labutti K."/>
            <person name="Andreopoulos B."/>
            <person name="Lipzen A."/>
            <person name="Chen C."/>
            <person name="Yanf M."/>
            <person name="Daum C."/>
            <person name="Ng V."/>
            <person name="Clum A."/>
            <person name="Steindorff A."/>
            <person name="Ohm R."/>
            <person name="Martin F."/>
            <person name="Silar P."/>
            <person name="Natvig D."/>
            <person name="Lalanne C."/>
            <person name="Gautier V."/>
            <person name="Ament-Velasquez S.L."/>
            <person name="Kruys A."/>
            <person name="Hutchinson M.I."/>
            <person name="Powell A.J."/>
            <person name="Barry K."/>
            <person name="Miller A.N."/>
            <person name="Grigoriev I.V."/>
            <person name="Debuchy R."/>
            <person name="Gladieux P."/>
            <person name="Thoren M.H."/>
            <person name="Johannesson H."/>
        </authorList>
    </citation>
    <scope>NUCLEOTIDE SEQUENCE</scope>
    <source>
        <strain evidence="2">CBS 314.62</strain>
    </source>
</reference>
<dbReference type="InterPro" id="IPR036390">
    <property type="entry name" value="WH_DNA-bd_sf"/>
</dbReference>
<feature type="compositionally biased region" description="Polar residues" evidence="1">
    <location>
        <begin position="661"/>
        <end position="672"/>
    </location>
</feature>
<proteinExistence type="predicted"/>
<evidence type="ECO:0000313" key="3">
    <source>
        <dbReference type="Proteomes" id="UP001270362"/>
    </source>
</evidence>
<evidence type="ECO:0000313" key="2">
    <source>
        <dbReference type="EMBL" id="KAK3695060.1"/>
    </source>
</evidence>
<feature type="compositionally biased region" description="Polar residues" evidence="1">
    <location>
        <begin position="627"/>
        <end position="647"/>
    </location>
</feature>
<keyword evidence="3" id="KW-1185">Reference proteome</keyword>
<organism evidence="2 3">
    <name type="scientific">Podospora appendiculata</name>
    <dbReference type="NCBI Taxonomy" id="314037"/>
    <lineage>
        <taxon>Eukaryota</taxon>
        <taxon>Fungi</taxon>
        <taxon>Dikarya</taxon>
        <taxon>Ascomycota</taxon>
        <taxon>Pezizomycotina</taxon>
        <taxon>Sordariomycetes</taxon>
        <taxon>Sordariomycetidae</taxon>
        <taxon>Sordariales</taxon>
        <taxon>Podosporaceae</taxon>
        <taxon>Podospora</taxon>
    </lineage>
</organism>
<protein>
    <submittedName>
        <fullName evidence="2">Uncharacterized protein</fullName>
    </submittedName>
</protein>
<name>A0AAE0XKG7_9PEZI</name>
<feature type="compositionally biased region" description="Polar residues" evidence="1">
    <location>
        <begin position="221"/>
        <end position="233"/>
    </location>
</feature>
<feature type="compositionally biased region" description="Low complexity" evidence="1">
    <location>
        <begin position="690"/>
        <end position="705"/>
    </location>
</feature>
<dbReference type="AlphaFoldDB" id="A0AAE0XKG7"/>
<gene>
    <name evidence="2" type="ORF">B0T22DRAFT_477760</name>
</gene>